<evidence type="ECO:0000313" key="4">
    <source>
        <dbReference type="Proteomes" id="UP000360750"/>
    </source>
</evidence>
<dbReference type="PRINTS" id="PR01217">
    <property type="entry name" value="PRICHEXTENSN"/>
</dbReference>
<dbReference type="InterPro" id="IPR003325">
    <property type="entry name" value="TerD"/>
</dbReference>
<proteinExistence type="predicted"/>
<gene>
    <name evidence="3" type="primary">yceC</name>
    <name evidence="3" type="ORF">NCTC8139_03805</name>
</gene>
<dbReference type="InterPro" id="IPR051324">
    <property type="entry name" value="Stress/Tellurium_Resist"/>
</dbReference>
<feature type="domain" description="TerD" evidence="2">
    <location>
        <begin position="247"/>
        <end position="417"/>
    </location>
</feature>
<dbReference type="EMBL" id="CAACYD010000007">
    <property type="protein sequence ID" value="VFA90223.1"/>
    <property type="molecule type" value="Genomic_DNA"/>
</dbReference>
<dbReference type="RefSeq" id="WP_006900515.1">
    <property type="nucleotide sequence ID" value="NZ_CAACYD010000007.1"/>
</dbReference>
<evidence type="ECO:0000256" key="1">
    <source>
        <dbReference type="SAM" id="MobiDB-lite"/>
    </source>
</evidence>
<dbReference type="Gene3D" id="2.60.60.30">
    <property type="entry name" value="sav2460 like domains"/>
    <property type="match status" value="2"/>
</dbReference>
<feature type="region of interest" description="Disordered" evidence="1">
    <location>
        <begin position="160"/>
        <end position="253"/>
    </location>
</feature>
<evidence type="ECO:0000259" key="2">
    <source>
        <dbReference type="Pfam" id="PF02342"/>
    </source>
</evidence>
<comment type="caution">
    <text evidence="3">The sequence shown here is derived from an EMBL/GenBank/DDBJ whole genome shotgun (WGS) entry which is preliminary data.</text>
</comment>
<dbReference type="Proteomes" id="UP000360750">
    <property type="component" value="Unassembled WGS sequence"/>
</dbReference>
<dbReference type="GeneID" id="60751776"/>
<feature type="domain" description="TerD" evidence="2">
    <location>
        <begin position="25"/>
        <end position="160"/>
    </location>
</feature>
<protein>
    <submittedName>
        <fullName evidence="3">Stress response protein SCP2</fullName>
    </submittedName>
</protein>
<name>A0ABD7V736_9ACTN</name>
<accession>A0ABD7V736</accession>
<dbReference type="CDD" id="cd06974">
    <property type="entry name" value="TerD_like"/>
    <property type="match status" value="2"/>
</dbReference>
<dbReference type="AlphaFoldDB" id="A0ABD7V736"/>
<organism evidence="3 4">
    <name type="scientific">Gordonia paraffinivorans</name>
    <dbReference type="NCBI Taxonomy" id="175628"/>
    <lineage>
        <taxon>Bacteria</taxon>
        <taxon>Bacillati</taxon>
        <taxon>Actinomycetota</taxon>
        <taxon>Actinomycetes</taxon>
        <taxon>Mycobacteriales</taxon>
        <taxon>Gordoniaceae</taxon>
        <taxon>Gordonia</taxon>
    </lineage>
</organism>
<evidence type="ECO:0000313" key="3">
    <source>
        <dbReference type="EMBL" id="VFA90223.1"/>
    </source>
</evidence>
<dbReference type="Pfam" id="PF02342">
    <property type="entry name" value="TerD"/>
    <property type="match status" value="2"/>
</dbReference>
<dbReference type="PANTHER" id="PTHR32097:SF17">
    <property type="entry name" value="CAMP-BINDING PROTEIN 1-RELATED"/>
    <property type="match status" value="1"/>
</dbReference>
<reference evidence="3 4" key="1">
    <citation type="submission" date="2019-02" db="EMBL/GenBank/DDBJ databases">
        <authorList>
            <consortium name="Pathogen Informatics"/>
        </authorList>
    </citation>
    <scope>NUCLEOTIDE SEQUENCE [LARGE SCALE GENOMIC DNA]</scope>
    <source>
        <strain evidence="3 4">3012STDY6756503</strain>
    </source>
</reference>
<feature type="compositionally biased region" description="Pro residues" evidence="1">
    <location>
        <begin position="183"/>
        <end position="217"/>
    </location>
</feature>
<feature type="compositionally biased region" description="Pro residues" evidence="1">
    <location>
        <begin position="227"/>
        <end position="236"/>
    </location>
</feature>
<dbReference type="PANTHER" id="PTHR32097">
    <property type="entry name" value="CAMP-BINDING PROTEIN 1-RELATED"/>
    <property type="match status" value="1"/>
</dbReference>
<sequence length="431" mass="45602">MPALIKGQNGPLSTSQLVISVDLATAADLSALLVTDRGVVRSDADFVFYNQPTGPGVSLEQTPGGPGRLRISTNSLPADIDSVRAVITLADPGSTFGRFAPPVARVSDAAGRELYDYAITGLTTESVVIALEVYRRGLDWKVRAVGQGYAGGFADLVRDHGVSVDDEPTPPPAPTPAATTPPAYTPPPATPPAYTPPPATPPAYTPPPTHTPPPTYSTPPAHTPAAASPPPAPPRAPEISLSKDRPVSLVKGQKVTLRKEGGVKLTNISMGLGWDPVPRRFGRSSNIDLDASVLMYSRGQCTEIVYYGHLTSDDRSIVHSGDNLTGEGEGDDEVIRVALQSVPPHIDALVFIVTSYRGQTFEEIDNAFCRLVDDTTGAELARYTLKGGMPFTAVAMAVISRDGGDWRLRAIGDGFNAKTPKKALPHVGRYL</sequence>